<evidence type="ECO:0000313" key="3">
    <source>
        <dbReference type="Proteomes" id="UP000521313"/>
    </source>
</evidence>
<name>A0A7W8CYK2_9FIRM</name>
<dbReference type="AlphaFoldDB" id="A0A7W8CYK2"/>
<sequence length="344" mass="40899">MSNKRFFITIFVVFFILNFIWCFIVYDSDYIFKFKSPKGEYSISNEIYQNSGIANNFTYDSAIIGSSMTENFKPSTFELYFKTYPIKLSYSGSNSYNIELSLSQIFNSKNDVKKVFISLDDYMLFSATEDFYPFIPSYVYEKNLESTFQYLYNKNLFMELNSSFNENKSLSPMEFAYNWNDEFEFSKENCLAGYSYYEDTSNYQIFNGDSRLIVDQNLSRITKYISDNPNCQFYIFFPPYSMAQWFTYSVGSGIDYEIDLQKFACEKLLKFENVKLYYFQDNLDIVTNLNNYKDLGHYCEDINVEIVKLMADNNSLLTTDNYQDILDNWRITAKNYDYKEMFED</sequence>
<proteinExistence type="predicted"/>
<comment type="caution">
    <text evidence="2">The sequence shown here is derived from an EMBL/GenBank/DDBJ whole genome shotgun (WGS) entry which is preliminary data.</text>
</comment>
<feature type="transmembrane region" description="Helical" evidence="1">
    <location>
        <begin position="6"/>
        <end position="26"/>
    </location>
</feature>
<organism evidence="2 3">
    <name type="scientific">Faecalicoccus acidiformans</name>
    <dbReference type="NCBI Taxonomy" id="915173"/>
    <lineage>
        <taxon>Bacteria</taxon>
        <taxon>Bacillati</taxon>
        <taxon>Bacillota</taxon>
        <taxon>Erysipelotrichia</taxon>
        <taxon>Erysipelotrichales</taxon>
        <taxon>Erysipelotrichaceae</taxon>
        <taxon>Faecalicoccus</taxon>
    </lineage>
</organism>
<protein>
    <submittedName>
        <fullName evidence="2">Uncharacterized protein</fullName>
    </submittedName>
</protein>
<keyword evidence="1" id="KW-1133">Transmembrane helix</keyword>
<dbReference type="RefSeq" id="WP_183373635.1">
    <property type="nucleotide sequence ID" value="NZ_JACHHD010000001.1"/>
</dbReference>
<reference evidence="2 3" key="1">
    <citation type="submission" date="2020-08" db="EMBL/GenBank/DDBJ databases">
        <title>Genomic Encyclopedia of Type Strains, Phase IV (KMG-IV): sequencing the most valuable type-strain genomes for metagenomic binning, comparative biology and taxonomic classification.</title>
        <authorList>
            <person name="Goeker M."/>
        </authorList>
    </citation>
    <scope>NUCLEOTIDE SEQUENCE [LARGE SCALE GENOMIC DNA]</scope>
    <source>
        <strain evidence="2 3">DSM 26963</strain>
    </source>
</reference>
<keyword evidence="1" id="KW-0812">Transmembrane</keyword>
<evidence type="ECO:0000313" key="2">
    <source>
        <dbReference type="EMBL" id="MBB5183972.1"/>
    </source>
</evidence>
<keyword evidence="1" id="KW-0472">Membrane</keyword>
<accession>A0A7W8CYK2</accession>
<dbReference type="EMBL" id="JACHHD010000001">
    <property type="protein sequence ID" value="MBB5183972.1"/>
    <property type="molecule type" value="Genomic_DNA"/>
</dbReference>
<evidence type="ECO:0000256" key="1">
    <source>
        <dbReference type="SAM" id="Phobius"/>
    </source>
</evidence>
<dbReference type="Proteomes" id="UP000521313">
    <property type="component" value="Unassembled WGS sequence"/>
</dbReference>
<gene>
    <name evidence="2" type="ORF">HNQ43_000005</name>
</gene>